<dbReference type="Proteomes" id="UP000594638">
    <property type="component" value="Unassembled WGS sequence"/>
</dbReference>
<dbReference type="Gramene" id="OE9A096601T1">
    <property type="protein sequence ID" value="OE9A096601C1"/>
    <property type="gene ID" value="OE9A096601"/>
</dbReference>
<keyword evidence="5" id="KW-1185">Reference proteome</keyword>
<keyword evidence="3" id="KW-0732">Signal</keyword>
<accession>A0A8S0Q5N2</accession>
<dbReference type="AlphaFoldDB" id="A0A8S0Q5N2"/>
<sequence>MQHVEKIVLVLSVICFLLLGCAVAHPGGSSGGGGSSASGSRGGRHTSIGGANRGGGGTLNRNGVHTSGATNAVRLCPLPMTFTWRTTLVVIKLVFFLLINC</sequence>
<protein>
    <recommendedName>
        <fullName evidence="6">Secreted protein</fullName>
    </recommendedName>
</protein>
<proteinExistence type="predicted"/>
<gene>
    <name evidence="4" type="ORF">OLEA9_A096601</name>
</gene>
<feature type="chain" id="PRO_5035845087" description="Secreted protein" evidence="3">
    <location>
        <begin position="25"/>
        <end position="101"/>
    </location>
</feature>
<keyword evidence="2" id="KW-1133">Transmembrane helix</keyword>
<feature type="region of interest" description="Disordered" evidence="1">
    <location>
        <begin position="32"/>
        <end position="63"/>
    </location>
</feature>
<keyword evidence="2" id="KW-0472">Membrane</keyword>
<evidence type="ECO:0000313" key="4">
    <source>
        <dbReference type="EMBL" id="CAA2961695.1"/>
    </source>
</evidence>
<keyword evidence="2" id="KW-0812">Transmembrane</keyword>
<dbReference type="EMBL" id="CACTIH010000591">
    <property type="protein sequence ID" value="CAA2961695.1"/>
    <property type="molecule type" value="Genomic_DNA"/>
</dbReference>
<evidence type="ECO:0000256" key="1">
    <source>
        <dbReference type="SAM" id="MobiDB-lite"/>
    </source>
</evidence>
<dbReference type="PROSITE" id="PS51257">
    <property type="entry name" value="PROKAR_LIPOPROTEIN"/>
    <property type="match status" value="1"/>
</dbReference>
<evidence type="ECO:0008006" key="6">
    <source>
        <dbReference type="Google" id="ProtNLM"/>
    </source>
</evidence>
<evidence type="ECO:0000256" key="2">
    <source>
        <dbReference type="SAM" id="Phobius"/>
    </source>
</evidence>
<comment type="caution">
    <text evidence="4">The sequence shown here is derived from an EMBL/GenBank/DDBJ whole genome shotgun (WGS) entry which is preliminary data.</text>
</comment>
<reference evidence="4 5" key="1">
    <citation type="submission" date="2019-12" db="EMBL/GenBank/DDBJ databases">
        <authorList>
            <person name="Alioto T."/>
            <person name="Alioto T."/>
            <person name="Gomez Garrido J."/>
        </authorList>
    </citation>
    <scope>NUCLEOTIDE SEQUENCE [LARGE SCALE GENOMIC DNA]</scope>
</reference>
<feature type="transmembrane region" description="Helical" evidence="2">
    <location>
        <begin position="82"/>
        <end position="99"/>
    </location>
</feature>
<organism evidence="4 5">
    <name type="scientific">Olea europaea subsp. europaea</name>
    <dbReference type="NCBI Taxonomy" id="158383"/>
    <lineage>
        <taxon>Eukaryota</taxon>
        <taxon>Viridiplantae</taxon>
        <taxon>Streptophyta</taxon>
        <taxon>Embryophyta</taxon>
        <taxon>Tracheophyta</taxon>
        <taxon>Spermatophyta</taxon>
        <taxon>Magnoliopsida</taxon>
        <taxon>eudicotyledons</taxon>
        <taxon>Gunneridae</taxon>
        <taxon>Pentapetalae</taxon>
        <taxon>asterids</taxon>
        <taxon>lamiids</taxon>
        <taxon>Lamiales</taxon>
        <taxon>Oleaceae</taxon>
        <taxon>Oleeae</taxon>
        <taxon>Olea</taxon>
    </lineage>
</organism>
<evidence type="ECO:0000256" key="3">
    <source>
        <dbReference type="SAM" id="SignalP"/>
    </source>
</evidence>
<name>A0A8S0Q5N2_OLEEU</name>
<evidence type="ECO:0000313" key="5">
    <source>
        <dbReference type="Proteomes" id="UP000594638"/>
    </source>
</evidence>
<feature type="signal peptide" evidence="3">
    <location>
        <begin position="1"/>
        <end position="24"/>
    </location>
</feature>